<proteinExistence type="predicted"/>
<gene>
    <name evidence="11" type="ORF">SAMN05421806_103353</name>
</gene>
<accession>A0A1G8XQV8</accession>
<evidence type="ECO:0000259" key="10">
    <source>
        <dbReference type="PROSITE" id="PS51884"/>
    </source>
</evidence>
<dbReference type="GO" id="GO:0007155">
    <property type="term" value="P:cell adhesion"/>
    <property type="evidence" value="ECO:0007669"/>
    <property type="project" value="UniProtKB-KW"/>
</dbReference>
<feature type="domain" description="Chaplin" evidence="10">
    <location>
        <begin position="111"/>
        <end position="151"/>
    </location>
</feature>
<keyword evidence="5" id="KW-0130">Cell adhesion</keyword>
<keyword evidence="3" id="KW-0964">Secreted</keyword>
<evidence type="ECO:0000256" key="3">
    <source>
        <dbReference type="ARBA" id="ARBA00022525"/>
    </source>
</evidence>
<feature type="compositionally biased region" description="Basic and acidic residues" evidence="8">
    <location>
        <begin position="168"/>
        <end position="196"/>
    </location>
</feature>
<feature type="signal peptide" evidence="9">
    <location>
        <begin position="1"/>
        <end position="28"/>
    </location>
</feature>
<reference evidence="11 12" key="1">
    <citation type="submission" date="2016-10" db="EMBL/GenBank/DDBJ databases">
        <authorList>
            <person name="de Groot N.N."/>
        </authorList>
    </citation>
    <scope>NUCLEOTIDE SEQUENCE [LARGE SCALE GENOMIC DNA]</scope>
    <source>
        <strain evidence="11 12">CGMCC 4.5727</strain>
    </source>
</reference>
<comment type="subcellular location">
    <subcellularLocation>
        <location evidence="1">Secreted</location>
        <location evidence="1">Cell wall</location>
    </subcellularLocation>
</comment>
<evidence type="ECO:0000256" key="9">
    <source>
        <dbReference type="SAM" id="SignalP"/>
    </source>
</evidence>
<dbReference type="RefSeq" id="WP_093608748.1">
    <property type="nucleotide sequence ID" value="NZ_FNFF01000003.1"/>
</dbReference>
<name>A0A1G8XQV8_9ACTN</name>
<dbReference type="Pfam" id="PF03777">
    <property type="entry name" value="ChpA-C"/>
    <property type="match status" value="2"/>
</dbReference>
<dbReference type="EMBL" id="FNFF01000003">
    <property type="protein sequence ID" value="SDJ92928.1"/>
    <property type="molecule type" value="Genomic_DNA"/>
</dbReference>
<keyword evidence="12" id="KW-1185">Reference proteome</keyword>
<evidence type="ECO:0000256" key="4">
    <source>
        <dbReference type="ARBA" id="ARBA00022729"/>
    </source>
</evidence>
<dbReference type="PROSITE" id="PS51884">
    <property type="entry name" value="CHAPLIN"/>
    <property type="match status" value="2"/>
</dbReference>
<sequence>MRQVTRKGLITVAAASGVLAVTGGTAFADSGADGKTADSPGVLAGNTVQLPINIPVNLCGNTVNVVGLLNPAAGNSCANVSDGGGSDSGNNNGGKDENGGGATAEGSSKDSPGVGSGNVIQLPIDVPVNACGNSVTIGGLGNGTEGNDCTNESAPKPPVNEEPPAGPEKPEKPVKPGKPDTPDRPDKPSKPNEPETHTVTPPKGSEQLARTGSDLPVGMAVPVSAGLLLAGAVLYRRARQAA</sequence>
<evidence type="ECO:0000256" key="6">
    <source>
        <dbReference type="ARBA" id="ARBA00023087"/>
    </source>
</evidence>
<feature type="chain" id="PRO_5011753088" evidence="9">
    <location>
        <begin position="29"/>
        <end position="242"/>
    </location>
</feature>
<organism evidence="11 12">
    <name type="scientific">Streptomyces indicus</name>
    <dbReference type="NCBI Taxonomy" id="417292"/>
    <lineage>
        <taxon>Bacteria</taxon>
        <taxon>Bacillati</taxon>
        <taxon>Actinomycetota</taxon>
        <taxon>Actinomycetes</taxon>
        <taxon>Kitasatosporales</taxon>
        <taxon>Streptomycetaceae</taxon>
        <taxon>Streptomyces</taxon>
    </lineage>
</organism>
<keyword evidence="2" id="KW-0134">Cell wall</keyword>
<dbReference type="Proteomes" id="UP000199155">
    <property type="component" value="Unassembled WGS sequence"/>
</dbReference>
<evidence type="ECO:0000256" key="7">
    <source>
        <dbReference type="PROSITE-ProRule" id="PRU01232"/>
    </source>
</evidence>
<feature type="compositionally biased region" description="Pro residues" evidence="8">
    <location>
        <begin position="155"/>
        <end position="167"/>
    </location>
</feature>
<dbReference type="OrthoDB" id="3544424at2"/>
<dbReference type="STRING" id="417292.SAMN05421806_103353"/>
<keyword evidence="6 7" id="KW-0034">Amyloid</keyword>
<evidence type="ECO:0000256" key="1">
    <source>
        <dbReference type="ARBA" id="ARBA00004191"/>
    </source>
</evidence>
<evidence type="ECO:0000256" key="2">
    <source>
        <dbReference type="ARBA" id="ARBA00022512"/>
    </source>
</evidence>
<protein>
    <submittedName>
        <fullName evidence="11">Small secreted domain</fullName>
    </submittedName>
</protein>
<keyword evidence="4 9" id="KW-0732">Signal</keyword>
<dbReference type="InterPro" id="IPR005528">
    <property type="entry name" value="ChpA-H"/>
</dbReference>
<evidence type="ECO:0000256" key="8">
    <source>
        <dbReference type="SAM" id="MobiDB-lite"/>
    </source>
</evidence>
<evidence type="ECO:0000313" key="11">
    <source>
        <dbReference type="EMBL" id="SDJ92928.1"/>
    </source>
</evidence>
<evidence type="ECO:0000256" key="5">
    <source>
        <dbReference type="ARBA" id="ARBA00022889"/>
    </source>
</evidence>
<feature type="region of interest" description="Disordered" evidence="8">
    <location>
        <begin position="140"/>
        <end position="217"/>
    </location>
</feature>
<feature type="domain" description="Chaplin" evidence="10">
    <location>
        <begin position="39"/>
        <end position="79"/>
    </location>
</feature>
<feature type="region of interest" description="Disordered" evidence="8">
    <location>
        <begin position="83"/>
        <end position="120"/>
    </location>
</feature>
<dbReference type="AlphaFoldDB" id="A0A1G8XQV8"/>
<evidence type="ECO:0000313" key="12">
    <source>
        <dbReference type="Proteomes" id="UP000199155"/>
    </source>
</evidence>